<dbReference type="Proteomes" id="UP000198781">
    <property type="component" value="Unassembled WGS sequence"/>
</dbReference>
<sequence>MPTVTVKESWLDVWFCFRKPLALELSAQTVTFDGTCIGYWQLTSVQEKAPSWFLPRWLDRSYLLLTYQENQQQRDFTLVLRSNSGASTRQSILQRVQLKLVQMLDSAHQKLVPLRYDLDEAYRSGRYVRHSQAERIVDKYSVMVQKMAPHLNALHRHPLLEPGDRVRARALKEEFDGLAKPVIDPDAYRQDHNERYIGYQAQLEADYFNQVESSPLTEEQVKAALVFEDATLVVAAAGSGKSSCIVGKIGFALKSGMFKDHEIIALAYNAKAAESLEKRLSQKLSKAIGRKVTVASRTFHSFGLSVLVEANGEGIRPRVLKEDAGEEGRFLRTVIAGLKDKDLAFQQALADWLLFAPFEDPSPFGVTGDLEECARRYEECCRQRIKAKREEGKESYVPTIPTLDPAIPVRSLEERSIVNWLVLRGIPFSYELPDWDGAKLLGLGVSETSKKQRPYKPDFTYRRTDRLHDGTQREVRIMHEHFGLDADGRAPAWMGGAQYEAQARSKRAMFKKRVASSQRTKNPVVFFETTSAQLRDGTLWAHLEQSLKGAGILVGPPSQDVYRRAIASFGPIEEREKLIMDFVLRFKDSGLTEAQVFDEAKQQPNSWRAGLFLKVAFTVFHAYQKALREAGKIDYADMLREAVAALRDGRVKTPYRFLLVDEFQDIARLRADLVKSVLDQAPHESIVFCVGDDWQTINRFSGSDVSIFKNIGAHFGRHERQLMLSRTFRCSSGIATLARELVLKNANQFDKPVHARPDRLTQCVRVVLHKPGAEHRMPALETQLASLIDTGRALGITIPSVQILTRTTAETTAPQGLESEEAIKALKSRYDGKLDVQAMSLHGSKGLEADFVVLVGFDSGFRGFPDERAPEPLLDLVLPKLANENEEERRLLYVGLTRAKHLVVILANGEAPSEYALELSALSEEHAFIDWINLGAQRATCPKCTKGSLLMHSNGRRLDCSRSSRCGYRAWVGQAAKPTSIH</sequence>
<reference evidence="12 13" key="1">
    <citation type="submission" date="2016-10" db="EMBL/GenBank/DDBJ databases">
        <authorList>
            <person name="de Groot N.N."/>
        </authorList>
    </citation>
    <scope>NUCLEOTIDE SEQUENCE [LARGE SCALE GENOMIC DNA]</scope>
    <source>
        <strain evidence="12 13">DSM 16619</strain>
    </source>
</reference>
<evidence type="ECO:0000256" key="6">
    <source>
        <dbReference type="ARBA" id="ARBA00023235"/>
    </source>
</evidence>
<organism evidence="12 13">
    <name type="scientific">Paracidovorax valerianellae</name>
    <dbReference type="NCBI Taxonomy" id="187868"/>
    <lineage>
        <taxon>Bacteria</taxon>
        <taxon>Pseudomonadati</taxon>
        <taxon>Pseudomonadota</taxon>
        <taxon>Betaproteobacteria</taxon>
        <taxon>Burkholderiales</taxon>
        <taxon>Comamonadaceae</taxon>
        <taxon>Paracidovorax</taxon>
    </lineage>
</organism>
<dbReference type="EC" id="5.6.2.4" evidence="8"/>
<protein>
    <recommendedName>
        <fullName evidence="8">DNA 3'-5' helicase</fullName>
        <ecNumber evidence="8">5.6.2.4</ecNumber>
    </recommendedName>
</protein>
<dbReference type="SUPFAM" id="SSF52540">
    <property type="entry name" value="P-loop containing nucleoside triphosphate hydrolases"/>
    <property type="match status" value="1"/>
</dbReference>
<keyword evidence="3 10" id="KW-0378">Hydrolase</keyword>
<dbReference type="GO" id="GO:0005524">
    <property type="term" value="F:ATP binding"/>
    <property type="evidence" value="ECO:0007669"/>
    <property type="project" value="UniProtKB-UniRule"/>
</dbReference>
<dbReference type="PROSITE" id="PS51198">
    <property type="entry name" value="UVRD_HELICASE_ATP_BIND"/>
    <property type="match status" value="1"/>
</dbReference>
<dbReference type="PANTHER" id="PTHR11070:SF63">
    <property type="entry name" value="DNA HELICASE IV"/>
    <property type="match status" value="1"/>
</dbReference>
<dbReference type="GO" id="GO:0016887">
    <property type="term" value="F:ATP hydrolysis activity"/>
    <property type="evidence" value="ECO:0007669"/>
    <property type="project" value="RHEA"/>
</dbReference>
<proteinExistence type="inferred from homology"/>
<dbReference type="Gene3D" id="3.40.50.300">
    <property type="entry name" value="P-loop containing nucleotide triphosphate hydrolases"/>
    <property type="match status" value="3"/>
</dbReference>
<feature type="domain" description="UvrD-like helicase ATP-binding" evidence="11">
    <location>
        <begin position="214"/>
        <end position="731"/>
    </location>
</feature>
<evidence type="ECO:0000256" key="10">
    <source>
        <dbReference type="PROSITE-ProRule" id="PRU00560"/>
    </source>
</evidence>
<dbReference type="GO" id="GO:0043138">
    <property type="term" value="F:3'-5' DNA helicase activity"/>
    <property type="evidence" value="ECO:0007669"/>
    <property type="project" value="UniProtKB-EC"/>
</dbReference>
<keyword evidence="4 10" id="KW-0347">Helicase</keyword>
<dbReference type="AlphaFoldDB" id="A0A1G6LGJ5"/>
<comment type="catalytic activity">
    <reaction evidence="7">
        <text>Couples ATP hydrolysis with the unwinding of duplex DNA by translocating in the 3'-5' direction.</text>
        <dbReference type="EC" id="5.6.2.4"/>
    </reaction>
</comment>
<evidence type="ECO:0000256" key="4">
    <source>
        <dbReference type="ARBA" id="ARBA00022806"/>
    </source>
</evidence>
<evidence type="ECO:0000256" key="5">
    <source>
        <dbReference type="ARBA" id="ARBA00022840"/>
    </source>
</evidence>
<dbReference type="EMBL" id="FMZC01000002">
    <property type="protein sequence ID" value="SDC42324.1"/>
    <property type="molecule type" value="Genomic_DNA"/>
</dbReference>
<dbReference type="RefSeq" id="WP_092741031.1">
    <property type="nucleotide sequence ID" value="NZ_FMZC01000002.1"/>
</dbReference>
<evidence type="ECO:0000256" key="2">
    <source>
        <dbReference type="ARBA" id="ARBA00022741"/>
    </source>
</evidence>
<dbReference type="InterPro" id="IPR014017">
    <property type="entry name" value="DNA_helicase_UvrD-like_C"/>
</dbReference>
<dbReference type="Gene3D" id="1.10.10.160">
    <property type="match status" value="1"/>
</dbReference>
<dbReference type="PANTHER" id="PTHR11070">
    <property type="entry name" value="UVRD / RECB / PCRA DNA HELICASE FAMILY MEMBER"/>
    <property type="match status" value="1"/>
</dbReference>
<keyword evidence="13" id="KW-1185">Reference proteome</keyword>
<evidence type="ECO:0000256" key="3">
    <source>
        <dbReference type="ARBA" id="ARBA00022801"/>
    </source>
</evidence>
<evidence type="ECO:0000313" key="13">
    <source>
        <dbReference type="Proteomes" id="UP000198781"/>
    </source>
</evidence>
<comment type="catalytic activity">
    <reaction evidence="9">
        <text>ATP + H2O = ADP + phosphate + H(+)</text>
        <dbReference type="Rhea" id="RHEA:13065"/>
        <dbReference type="ChEBI" id="CHEBI:15377"/>
        <dbReference type="ChEBI" id="CHEBI:15378"/>
        <dbReference type="ChEBI" id="CHEBI:30616"/>
        <dbReference type="ChEBI" id="CHEBI:43474"/>
        <dbReference type="ChEBI" id="CHEBI:456216"/>
        <dbReference type="EC" id="5.6.2.4"/>
    </reaction>
</comment>
<dbReference type="STRING" id="187868.SAMN05192589_102162"/>
<accession>A0A1G6LGJ5</accession>
<evidence type="ECO:0000256" key="7">
    <source>
        <dbReference type="ARBA" id="ARBA00034617"/>
    </source>
</evidence>
<dbReference type="InterPro" id="IPR000212">
    <property type="entry name" value="DNA_helicase_UvrD/REP"/>
</dbReference>
<dbReference type="InterPro" id="IPR027417">
    <property type="entry name" value="P-loop_NTPase"/>
</dbReference>
<dbReference type="InterPro" id="IPR014016">
    <property type="entry name" value="UvrD-like_ATP-bd"/>
</dbReference>
<evidence type="ECO:0000313" key="12">
    <source>
        <dbReference type="EMBL" id="SDC42324.1"/>
    </source>
</evidence>
<name>A0A1G6LGJ5_9BURK</name>
<dbReference type="Pfam" id="PF00580">
    <property type="entry name" value="UvrD-helicase"/>
    <property type="match status" value="2"/>
</dbReference>
<evidence type="ECO:0000259" key="11">
    <source>
        <dbReference type="PROSITE" id="PS51198"/>
    </source>
</evidence>
<keyword evidence="5 10" id="KW-0067">ATP-binding</keyword>
<evidence type="ECO:0000256" key="8">
    <source>
        <dbReference type="ARBA" id="ARBA00034808"/>
    </source>
</evidence>
<dbReference type="GO" id="GO:0000725">
    <property type="term" value="P:recombinational repair"/>
    <property type="evidence" value="ECO:0007669"/>
    <property type="project" value="TreeGrafter"/>
</dbReference>
<gene>
    <name evidence="12" type="ORF">SAMN05192589_102162</name>
</gene>
<dbReference type="InterPro" id="IPR013986">
    <property type="entry name" value="DExx_box_DNA_helicase_dom_sf"/>
</dbReference>
<comment type="similarity">
    <text evidence="1">Belongs to the helicase family. UvrD subfamily.</text>
</comment>
<evidence type="ECO:0000256" key="1">
    <source>
        <dbReference type="ARBA" id="ARBA00009922"/>
    </source>
</evidence>
<evidence type="ECO:0000256" key="9">
    <source>
        <dbReference type="ARBA" id="ARBA00048988"/>
    </source>
</evidence>
<dbReference type="GO" id="GO:0003677">
    <property type="term" value="F:DNA binding"/>
    <property type="evidence" value="ECO:0007669"/>
    <property type="project" value="UniProtKB-KW"/>
</dbReference>
<keyword evidence="2 10" id="KW-0547">Nucleotide-binding</keyword>
<feature type="binding site" evidence="10">
    <location>
        <begin position="235"/>
        <end position="242"/>
    </location>
    <ligand>
        <name>ATP</name>
        <dbReference type="ChEBI" id="CHEBI:30616"/>
    </ligand>
</feature>
<dbReference type="OrthoDB" id="5298826at2"/>
<keyword evidence="6" id="KW-0413">Isomerase</keyword>
<dbReference type="Pfam" id="PF13361">
    <property type="entry name" value="UvrD_C"/>
    <property type="match status" value="1"/>
</dbReference>